<reference evidence="1" key="2">
    <citation type="journal article" date="2018" name="Genome Announc.">
        <title>First Report of a Complete Genome Sequence of White spot syndrome virus from India.</title>
        <authorList>
            <person name="Vinaya Kumar K."/>
            <person name="Shekhar M.S."/>
            <person name="Otta S.K."/>
            <person name="Karthic K."/>
            <person name="Ashok Kumar J."/>
            <person name="Gopikrishna G."/>
            <person name="Vijayan K.K."/>
        </authorList>
    </citation>
    <scope>NUCLEOTIDE SEQUENCE</scope>
    <source>
        <strain evidence="1">IN_AP4RU</strain>
    </source>
</reference>
<protein>
    <submittedName>
        <fullName evidence="1">WSSV364</fullName>
    </submittedName>
</protein>
<evidence type="ECO:0000313" key="1">
    <source>
        <dbReference type="EMBL" id="AUO15146.1"/>
    </source>
</evidence>
<organism evidence="1">
    <name type="scientific">White spot syndrome virus</name>
    <dbReference type="NCBI Taxonomy" id="342409"/>
    <lineage>
        <taxon>Viruses</taxon>
        <taxon>Viruses incertae sedis</taxon>
        <taxon>Naldaviricetes</taxon>
        <taxon>Nimaviridae</taxon>
        <taxon>Whispovirus</taxon>
    </lineage>
</organism>
<proteinExistence type="predicted"/>
<sequence length="38" mass="4352">MKTSTRYKALCVDDSRNKGEDGCCSVEEEEQERTILRA</sequence>
<dbReference type="EMBL" id="MG702567">
    <property type="protein sequence ID" value="AUO15146.1"/>
    <property type="molecule type" value="Genomic_DNA"/>
</dbReference>
<reference evidence="1" key="1">
    <citation type="submission" date="2017-12" db="EMBL/GenBank/DDBJ databases">
        <authorList>
            <person name="Katneni V.K."/>
            <person name="Shekhar M.S."/>
            <person name="Otta S.K."/>
            <person name="Karthic K."/>
            <person name="Jangam A.K."/>
            <person name="Gopikrishna G."/>
            <person name="Vijayan K.K."/>
        </authorList>
    </citation>
    <scope>NUCLEOTIDE SEQUENCE [LARGE SCALE GENOMIC DNA]</scope>
    <source>
        <strain evidence="1">IN_AP4RU</strain>
    </source>
</reference>
<accession>A0A2I6SC71</accession>
<dbReference type="Proteomes" id="UP000267352">
    <property type="component" value="Segment"/>
</dbReference>
<name>A0A2I6SC71_9VIRU</name>